<feature type="compositionally biased region" description="Basic and acidic residues" evidence="7">
    <location>
        <begin position="38"/>
        <end position="81"/>
    </location>
</feature>
<dbReference type="GO" id="GO:0004089">
    <property type="term" value="F:carbonate dehydratase activity"/>
    <property type="evidence" value="ECO:0007669"/>
    <property type="project" value="UniProtKB-EC"/>
</dbReference>
<evidence type="ECO:0000259" key="9">
    <source>
        <dbReference type="PROSITE" id="PS51144"/>
    </source>
</evidence>
<feature type="region of interest" description="Disordered" evidence="7">
    <location>
        <begin position="18"/>
        <end position="81"/>
    </location>
</feature>
<dbReference type="InterPro" id="IPR023561">
    <property type="entry name" value="Carbonic_anhydrase_a-class"/>
</dbReference>
<dbReference type="Gene3D" id="3.10.200.10">
    <property type="entry name" value="Alpha carbonic anhydrase"/>
    <property type="match status" value="1"/>
</dbReference>
<dbReference type="Pfam" id="PF00194">
    <property type="entry name" value="Carb_anhydrase"/>
    <property type="match status" value="1"/>
</dbReference>
<proteinExistence type="inferred from homology"/>
<gene>
    <name evidence="10" type="ORF">H8K32_11390</name>
</gene>
<keyword evidence="4" id="KW-0862">Zinc</keyword>
<evidence type="ECO:0000256" key="2">
    <source>
        <dbReference type="ARBA" id="ARBA00012925"/>
    </source>
</evidence>
<organism evidence="10 11">
    <name type="scientific">Undibacterium jejuense</name>
    <dbReference type="NCBI Taxonomy" id="1344949"/>
    <lineage>
        <taxon>Bacteria</taxon>
        <taxon>Pseudomonadati</taxon>
        <taxon>Pseudomonadota</taxon>
        <taxon>Betaproteobacteria</taxon>
        <taxon>Burkholderiales</taxon>
        <taxon>Oxalobacteraceae</taxon>
        <taxon>Undibacterium</taxon>
    </lineage>
</organism>
<comment type="similarity">
    <text evidence="1">Belongs to the alpha-carbonic anhydrase family.</text>
</comment>
<dbReference type="EC" id="4.2.1.1" evidence="2"/>
<accession>A0A923KII4</accession>
<comment type="catalytic activity">
    <reaction evidence="6">
        <text>hydrogencarbonate + H(+) = CO2 + H2O</text>
        <dbReference type="Rhea" id="RHEA:10748"/>
        <dbReference type="ChEBI" id="CHEBI:15377"/>
        <dbReference type="ChEBI" id="CHEBI:15378"/>
        <dbReference type="ChEBI" id="CHEBI:16526"/>
        <dbReference type="ChEBI" id="CHEBI:17544"/>
        <dbReference type="EC" id="4.2.1.1"/>
    </reaction>
</comment>
<feature type="domain" description="Alpha-carbonic anhydrase" evidence="9">
    <location>
        <begin position="160"/>
        <end position="382"/>
    </location>
</feature>
<dbReference type="SMART" id="SM01057">
    <property type="entry name" value="Carb_anhydrase"/>
    <property type="match status" value="1"/>
</dbReference>
<evidence type="ECO:0000256" key="4">
    <source>
        <dbReference type="ARBA" id="ARBA00022833"/>
    </source>
</evidence>
<dbReference type="EMBL" id="JACOFV010000010">
    <property type="protein sequence ID" value="MBC3862707.1"/>
    <property type="molecule type" value="Genomic_DNA"/>
</dbReference>
<dbReference type="PROSITE" id="PS51144">
    <property type="entry name" value="ALPHA_CA_2"/>
    <property type="match status" value="1"/>
</dbReference>
<dbReference type="InterPro" id="IPR001148">
    <property type="entry name" value="CA_dom"/>
</dbReference>
<protein>
    <recommendedName>
        <fullName evidence="2">carbonic anhydrase</fullName>
        <ecNumber evidence="2">4.2.1.1</ecNumber>
    </recommendedName>
</protein>
<evidence type="ECO:0000313" key="11">
    <source>
        <dbReference type="Proteomes" id="UP000634011"/>
    </source>
</evidence>
<evidence type="ECO:0000256" key="3">
    <source>
        <dbReference type="ARBA" id="ARBA00022723"/>
    </source>
</evidence>
<dbReference type="RefSeq" id="WP_186912647.1">
    <property type="nucleotide sequence ID" value="NZ_JACOFV010000010.1"/>
</dbReference>
<evidence type="ECO:0000256" key="5">
    <source>
        <dbReference type="ARBA" id="ARBA00023239"/>
    </source>
</evidence>
<name>A0A923KII4_9BURK</name>
<dbReference type="SUPFAM" id="SSF51069">
    <property type="entry name" value="Carbonic anhydrase"/>
    <property type="match status" value="1"/>
</dbReference>
<dbReference type="CDD" id="cd03124">
    <property type="entry name" value="alpha_CA_prokaryotic_like"/>
    <property type="match status" value="1"/>
</dbReference>
<evidence type="ECO:0000256" key="1">
    <source>
        <dbReference type="ARBA" id="ARBA00010718"/>
    </source>
</evidence>
<dbReference type="InterPro" id="IPR041891">
    <property type="entry name" value="Alpha_CA_prokaryot-like"/>
</dbReference>
<keyword evidence="11" id="KW-1185">Reference proteome</keyword>
<dbReference type="PANTHER" id="PTHR18952">
    <property type="entry name" value="CARBONIC ANHYDRASE"/>
    <property type="match status" value="1"/>
</dbReference>
<evidence type="ECO:0000313" key="10">
    <source>
        <dbReference type="EMBL" id="MBC3862707.1"/>
    </source>
</evidence>
<reference evidence="10" key="1">
    <citation type="submission" date="2020-08" db="EMBL/GenBank/DDBJ databases">
        <title>Novel species isolated from subtropical streams in China.</title>
        <authorList>
            <person name="Lu H."/>
        </authorList>
    </citation>
    <scope>NUCLEOTIDE SEQUENCE</scope>
    <source>
        <strain evidence="10">KACC 12607</strain>
    </source>
</reference>
<dbReference type="PANTHER" id="PTHR18952:SF265">
    <property type="entry name" value="CARBONIC ANHYDRASE"/>
    <property type="match status" value="1"/>
</dbReference>
<evidence type="ECO:0000256" key="7">
    <source>
        <dbReference type="SAM" id="MobiDB-lite"/>
    </source>
</evidence>
<dbReference type="AlphaFoldDB" id="A0A923KII4"/>
<dbReference type="InterPro" id="IPR036398">
    <property type="entry name" value="CA_dom_sf"/>
</dbReference>
<feature type="signal peptide" evidence="8">
    <location>
        <begin position="1"/>
        <end position="19"/>
    </location>
</feature>
<evidence type="ECO:0000256" key="8">
    <source>
        <dbReference type="SAM" id="SignalP"/>
    </source>
</evidence>
<dbReference type="Proteomes" id="UP000634011">
    <property type="component" value="Unassembled WGS sequence"/>
</dbReference>
<keyword evidence="8" id="KW-0732">Signal</keyword>
<evidence type="ECO:0000256" key="6">
    <source>
        <dbReference type="ARBA" id="ARBA00048348"/>
    </source>
</evidence>
<dbReference type="GO" id="GO:0008270">
    <property type="term" value="F:zinc ion binding"/>
    <property type="evidence" value="ECO:0007669"/>
    <property type="project" value="InterPro"/>
</dbReference>
<keyword evidence="5" id="KW-0456">Lyase</keyword>
<sequence length="382" mass="42035">MRRYSVLLLSLLLAISASANESSSPSSSPPSKPIKQSSTKEKDKEKEKEEAPPAKEKEGRKSSKEGKEGKESKDAAKESAKEALAADELAAKIAERLAVLRKEKEEVNSRASARSVMRPVYTPRRAEPVKPKAEMVASASAMSDHGAAAIAAAMDAHGAGAWGYQGETGPLSWGKLSPANSKCDIGDRQSPIDIRDGIRVDLDPIVFDYRISGFNVIDNGHTVQVNVGAGNYITVMGRNYELVQFHFHKPSEERINGKSFEMVVHLVHKDADGKYAVIAVLIERGKPHSAIQQVWNNLPLEKTIPQEALMPLDLNKVLPQKREYYTYMGSLTTPPCTEGVLWMVMKEPIELSPEQIGIFNRLYSMNARPIQKSSGRLIKESN</sequence>
<feature type="chain" id="PRO_5037081321" description="carbonic anhydrase" evidence="8">
    <location>
        <begin position="20"/>
        <end position="382"/>
    </location>
</feature>
<keyword evidence="3" id="KW-0479">Metal-binding</keyword>
<comment type="caution">
    <text evidence="10">The sequence shown here is derived from an EMBL/GenBank/DDBJ whole genome shotgun (WGS) entry which is preliminary data.</text>
</comment>